<dbReference type="InterPro" id="IPR006116">
    <property type="entry name" value="NT_2-5OAS_ClassI-CCAase"/>
</dbReference>
<evidence type="ECO:0000256" key="2">
    <source>
        <dbReference type="SAM" id="MobiDB-lite"/>
    </source>
</evidence>
<comment type="caution">
    <text evidence="3">The sequence shown here is derived from an EMBL/GenBank/DDBJ whole genome shotgun (WGS) entry which is preliminary data.</text>
</comment>
<evidence type="ECO:0000313" key="4">
    <source>
        <dbReference type="Proteomes" id="UP001595533"/>
    </source>
</evidence>
<feature type="compositionally biased region" description="Polar residues" evidence="2">
    <location>
        <begin position="308"/>
        <end position="318"/>
    </location>
</feature>
<proteinExistence type="predicted"/>
<dbReference type="Pfam" id="PF18144">
    <property type="entry name" value="SMODS"/>
    <property type="match status" value="1"/>
</dbReference>
<feature type="compositionally biased region" description="Pro residues" evidence="2">
    <location>
        <begin position="334"/>
        <end position="345"/>
    </location>
</feature>
<feature type="region of interest" description="Disordered" evidence="2">
    <location>
        <begin position="306"/>
        <end position="345"/>
    </location>
</feature>
<dbReference type="CDD" id="cd05400">
    <property type="entry name" value="NT_2-5OAS_ClassI-CCAase"/>
    <property type="match status" value="1"/>
</dbReference>
<name>A0ABV7J4Y6_9GAMM</name>
<protein>
    <submittedName>
        <fullName evidence="3">Nucleotidyltransferase</fullName>
    </submittedName>
</protein>
<gene>
    <name evidence="3" type="ORF">ACFODZ_03085</name>
</gene>
<sequence length="345" mass="38912">MTPNARFLEFIKDITPSATTNSRSVSAHTSVRDAITSDDDFKNEVKRTFLGGSYKRKTAIRPVKKGDDTERPDIDIYVVVNGSTSPASSDYKTPDDLIEELYSALNRNRKTLGITKITRNRCSIAISTNKADMDVSPILERNDEGYYRIGNRNTGEWYLTDPEEHTNWSAKVNADANMRFNPMVKMVKWNRREFPTKNKHPKSIALEALIAKHIDRNESHYGQILHDTFNEIVDHYSTYRDLDLCPTLDDPAIENGDLLNGVTGEVFSAFYDKIEYFRDEASKALAAEDQDIATKHWRRILGDRFPSTKASKSDSSIGMQEAATMSPLTFPSAPSTPPNKPADFA</sequence>
<dbReference type="RefSeq" id="WP_077409903.1">
    <property type="nucleotide sequence ID" value="NZ_JBHRTS010000002.1"/>
</dbReference>
<keyword evidence="4" id="KW-1185">Reference proteome</keyword>
<dbReference type="EMBL" id="JBHRTS010000002">
    <property type="protein sequence ID" value="MFC3193220.1"/>
    <property type="molecule type" value="Genomic_DNA"/>
</dbReference>
<accession>A0ABV7J4Y6</accession>
<dbReference type="SUPFAM" id="SSF81301">
    <property type="entry name" value="Nucleotidyltransferase"/>
    <property type="match status" value="1"/>
</dbReference>
<keyword evidence="1" id="KW-0051">Antiviral defense</keyword>
<dbReference type="Proteomes" id="UP001595533">
    <property type="component" value="Unassembled WGS sequence"/>
</dbReference>
<dbReference type="InterPro" id="IPR043519">
    <property type="entry name" value="NT_sf"/>
</dbReference>
<organism evidence="3 4">
    <name type="scientific">Marinicella sediminis</name>
    <dbReference type="NCBI Taxonomy" id="1792834"/>
    <lineage>
        <taxon>Bacteria</taxon>
        <taxon>Pseudomonadati</taxon>
        <taxon>Pseudomonadota</taxon>
        <taxon>Gammaproteobacteria</taxon>
        <taxon>Lysobacterales</taxon>
        <taxon>Marinicellaceae</taxon>
        <taxon>Marinicella</taxon>
    </lineage>
</organism>
<evidence type="ECO:0000256" key="1">
    <source>
        <dbReference type="ARBA" id="ARBA00023118"/>
    </source>
</evidence>
<reference evidence="4" key="1">
    <citation type="journal article" date="2019" name="Int. J. Syst. Evol. Microbiol.">
        <title>The Global Catalogue of Microorganisms (GCM) 10K type strain sequencing project: providing services to taxonomists for standard genome sequencing and annotation.</title>
        <authorList>
            <consortium name="The Broad Institute Genomics Platform"/>
            <consortium name="The Broad Institute Genome Sequencing Center for Infectious Disease"/>
            <person name="Wu L."/>
            <person name="Ma J."/>
        </authorList>
    </citation>
    <scope>NUCLEOTIDE SEQUENCE [LARGE SCALE GENOMIC DNA]</scope>
    <source>
        <strain evidence="4">KCTC 42953</strain>
    </source>
</reference>
<evidence type="ECO:0000313" key="3">
    <source>
        <dbReference type="EMBL" id="MFC3193220.1"/>
    </source>
</evidence>